<feature type="signal peptide" evidence="1">
    <location>
        <begin position="1"/>
        <end position="22"/>
    </location>
</feature>
<protein>
    <recommendedName>
        <fullName evidence="4">Outer membrane protein beta-barrel domain-containing protein</fullName>
    </recommendedName>
</protein>
<evidence type="ECO:0000313" key="2">
    <source>
        <dbReference type="EMBL" id="KHE42356.1"/>
    </source>
</evidence>
<dbReference type="Proteomes" id="UP000030889">
    <property type="component" value="Unassembled WGS sequence"/>
</dbReference>
<reference evidence="2 3" key="1">
    <citation type="submission" date="2014-09" db="EMBL/GenBank/DDBJ databases">
        <title>Alistipes sp. 627, sp. nov., a novel member of the family Rikenellaceae isolated from human faeces.</title>
        <authorList>
            <person name="Shkoporov A.N."/>
            <person name="Chaplin A.V."/>
            <person name="Motuzova O.V."/>
            <person name="Kafarskaia L.I."/>
            <person name="Khokhlova E.V."/>
            <person name="Efimov B.A."/>
        </authorList>
    </citation>
    <scope>NUCLEOTIDE SEQUENCE [LARGE SCALE GENOMIC DNA]</scope>
    <source>
        <strain evidence="2 3">627</strain>
    </source>
</reference>
<evidence type="ECO:0000313" key="3">
    <source>
        <dbReference type="Proteomes" id="UP000030889"/>
    </source>
</evidence>
<keyword evidence="1" id="KW-0732">Signal</keyword>
<dbReference type="EMBL" id="JRGF01000004">
    <property type="protein sequence ID" value="KHE42356.1"/>
    <property type="molecule type" value="Genomic_DNA"/>
</dbReference>
<evidence type="ECO:0000256" key="1">
    <source>
        <dbReference type="SAM" id="SignalP"/>
    </source>
</evidence>
<accession>A0ABR4YJX1</accession>
<name>A0ABR4YJX1_9BACT</name>
<feature type="chain" id="PRO_5047050201" description="Outer membrane protein beta-barrel domain-containing protein" evidence="1">
    <location>
        <begin position="23"/>
        <end position="198"/>
    </location>
</feature>
<evidence type="ECO:0008006" key="4">
    <source>
        <dbReference type="Google" id="ProtNLM"/>
    </source>
</evidence>
<proteinExistence type="predicted"/>
<sequence>MIMKRLSLLLLALCVMGGAANAQKKPFRDGDVFSKGDVVLNLGIGLGNMVYNDSYTKKVPPISLSGEYAVTGNLFNNGRGVVGLGAYIGYTGAKYRAFDNLDAGWNFNNLILGVRGALHYQFVNRLDTYLGLFLGYNITMTNDYGSFPSGLRPSAPAVGGFEFAFYVGARYYLTQRFAVFGEVGYGLATVNLGLAYKF</sequence>
<gene>
    <name evidence="2" type="ORF">LG35_03690</name>
</gene>
<organism evidence="2 3">
    <name type="scientific">Alistipes inops</name>
    <dbReference type="NCBI Taxonomy" id="1501391"/>
    <lineage>
        <taxon>Bacteria</taxon>
        <taxon>Pseudomonadati</taxon>
        <taxon>Bacteroidota</taxon>
        <taxon>Bacteroidia</taxon>
        <taxon>Bacteroidales</taxon>
        <taxon>Rikenellaceae</taxon>
        <taxon>Alistipes</taxon>
    </lineage>
</organism>
<comment type="caution">
    <text evidence="2">The sequence shown here is derived from an EMBL/GenBank/DDBJ whole genome shotgun (WGS) entry which is preliminary data.</text>
</comment>
<keyword evidence="3" id="KW-1185">Reference proteome</keyword>